<organism evidence="8">
    <name type="scientific">Scrofimicrobium appendicitidis</name>
    <dbReference type="NCBI Taxonomy" id="3079930"/>
    <lineage>
        <taxon>Bacteria</taxon>
        <taxon>Bacillati</taxon>
        <taxon>Actinomycetota</taxon>
        <taxon>Actinomycetes</taxon>
        <taxon>Actinomycetales</taxon>
        <taxon>Actinomycetaceae</taxon>
        <taxon>Scrofimicrobium</taxon>
    </lineage>
</organism>
<evidence type="ECO:0000256" key="4">
    <source>
        <dbReference type="ARBA" id="ARBA00022741"/>
    </source>
</evidence>
<proteinExistence type="predicted"/>
<accession>A0AAU7V5J1</accession>
<evidence type="ECO:0000259" key="7">
    <source>
        <dbReference type="PROSITE" id="PS50893"/>
    </source>
</evidence>
<dbReference type="KEGG" id="sapp:SAC06_05410"/>
<evidence type="ECO:0000256" key="1">
    <source>
        <dbReference type="ARBA" id="ARBA00004202"/>
    </source>
</evidence>
<sequence>MSVTPALSLSSISKTFFPGTVNERRALVEVDLELAPADFVTVIGSNGAGKSTLLNVVAGSLRADAGTVKIGERDVTRLNDYRRARYLGRVFQDPSAGTAPHMTIEENLSMAQQRGRTRSLRLGVTSRKRREFREALGILHQGLEDRLGDWVGLLSGGQRQSLSLLMATFTRPQILLLDEHTAALDPQRAELVTRLTGELVAAHNLTTLMVTHNMEHALRLGNRLIMMHEGRIILDIGGEEKAAMKVPDLLAKFESIKGLELSDRALLQ</sequence>
<dbReference type="Gene3D" id="3.40.50.300">
    <property type="entry name" value="P-loop containing nucleotide triphosphate hydrolases"/>
    <property type="match status" value="1"/>
</dbReference>
<evidence type="ECO:0000256" key="3">
    <source>
        <dbReference type="ARBA" id="ARBA00022475"/>
    </source>
</evidence>
<dbReference type="GO" id="GO:0005524">
    <property type="term" value="F:ATP binding"/>
    <property type="evidence" value="ECO:0007669"/>
    <property type="project" value="UniProtKB-KW"/>
</dbReference>
<dbReference type="PANTHER" id="PTHR42788:SF7">
    <property type="entry name" value="NITRATE ABC TRANSPORTER ATP-BINDING PROTEIN"/>
    <property type="match status" value="1"/>
</dbReference>
<dbReference type="InterPro" id="IPR027417">
    <property type="entry name" value="P-loop_NTPase"/>
</dbReference>
<dbReference type="SMART" id="SM00382">
    <property type="entry name" value="AAA"/>
    <property type="match status" value="1"/>
</dbReference>
<dbReference type="RefSeq" id="WP_350257301.1">
    <property type="nucleotide sequence ID" value="NZ_CP138335.1"/>
</dbReference>
<evidence type="ECO:0000313" key="8">
    <source>
        <dbReference type="EMBL" id="XBW07095.1"/>
    </source>
</evidence>
<evidence type="ECO:0000256" key="2">
    <source>
        <dbReference type="ARBA" id="ARBA00022448"/>
    </source>
</evidence>
<dbReference type="PANTHER" id="PTHR42788">
    <property type="entry name" value="TAURINE IMPORT ATP-BINDING PROTEIN-RELATED"/>
    <property type="match status" value="1"/>
</dbReference>
<keyword evidence="5 8" id="KW-0067">ATP-binding</keyword>
<evidence type="ECO:0000256" key="5">
    <source>
        <dbReference type="ARBA" id="ARBA00022840"/>
    </source>
</evidence>
<feature type="domain" description="ABC transporter" evidence="7">
    <location>
        <begin position="7"/>
        <end position="254"/>
    </location>
</feature>
<dbReference type="InterPro" id="IPR050166">
    <property type="entry name" value="ABC_transporter_ATP-bind"/>
</dbReference>
<dbReference type="EMBL" id="CP138335">
    <property type="protein sequence ID" value="XBW07095.1"/>
    <property type="molecule type" value="Genomic_DNA"/>
</dbReference>
<name>A0AAU7V5J1_9ACTO</name>
<reference evidence="8" key="1">
    <citation type="submission" date="2023-11" db="EMBL/GenBank/DDBJ databases">
        <title>Scrofimicrobium hongkongense sp. nov., isolated from a patient with peritonitis.</title>
        <authorList>
            <person name="Lao H.Y."/>
            <person name="Wong A.Y.P."/>
            <person name="Ng T.L."/>
            <person name="Wong R.Y.L."/>
            <person name="Yau M.C.Y."/>
            <person name="Lam J.Y.W."/>
            <person name="Siu G.K.H."/>
        </authorList>
    </citation>
    <scope>NUCLEOTIDE SEQUENCE</scope>
    <source>
        <strain evidence="8">R131</strain>
    </source>
</reference>
<gene>
    <name evidence="8" type="ORF">SAC06_05410</name>
</gene>
<comment type="subcellular location">
    <subcellularLocation>
        <location evidence="1">Cell membrane</location>
        <topology evidence="1">Peripheral membrane protein</topology>
    </subcellularLocation>
</comment>
<dbReference type="AlphaFoldDB" id="A0AAU7V5J1"/>
<protein>
    <submittedName>
        <fullName evidence="8">ABC transporter ATP-binding protein</fullName>
    </submittedName>
</protein>
<dbReference type="GO" id="GO:0005886">
    <property type="term" value="C:plasma membrane"/>
    <property type="evidence" value="ECO:0007669"/>
    <property type="project" value="UniProtKB-SubCell"/>
</dbReference>
<dbReference type="InterPro" id="IPR003593">
    <property type="entry name" value="AAA+_ATPase"/>
</dbReference>
<keyword evidence="4" id="KW-0547">Nucleotide-binding</keyword>
<dbReference type="GO" id="GO:0016887">
    <property type="term" value="F:ATP hydrolysis activity"/>
    <property type="evidence" value="ECO:0007669"/>
    <property type="project" value="InterPro"/>
</dbReference>
<dbReference type="Pfam" id="PF00005">
    <property type="entry name" value="ABC_tran"/>
    <property type="match status" value="1"/>
</dbReference>
<dbReference type="SUPFAM" id="SSF52540">
    <property type="entry name" value="P-loop containing nucleoside triphosphate hydrolases"/>
    <property type="match status" value="1"/>
</dbReference>
<keyword evidence="2" id="KW-0813">Transport</keyword>
<keyword evidence="6" id="KW-0472">Membrane</keyword>
<dbReference type="InterPro" id="IPR003439">
    <property type="entry name" value="ABC_transporter-like_ATP-bd"/>
</dbReference>
<keyword evidence="3" id="KW-1003">Cell membrane</keyword>
<dbReference type="PROSITE" id="PS50893">
    <property type="entry name" value="ABC_TRANSPORTER_2"/>
    <property type="match status" value="1"/>
</dbReference>
<evidence type="ECO:0000256" key="6">
    <source>
        <dbReference type="ARBA" id="ARBA00023136"/>
    </source>
</evidence>